<accession>A0ACC2VKD2</accession>
<name>A0ACC2VKD2_9TREE</name>
<protein>
    <submittedName>
        <fullName evidence="1">Uncharacterized protein</fullName>
    </submittedName>
</protein>
<sequence length="356" mass="38629">MAPFAVPSIGEKRKIVVCRDMGEEAMCLLRQSCHELVVWDNSTPPSRSWVLENVKGASGICVMMADKVNNELLDAAGPSLKVVSTFSVGYDHFDTSALTKRGIRAGHTPKVLNDAVADTAVLLVLMAMRRAGEAIRIVQDGKWPQTPWSPFLLTGPALSRPSLTIGFLGFGRISHCTLQRLLAFTQSPTSDHPPRCIYTSSHARPDQKQIDEEYTRQFGISIKRVEADVLAAESDVLIILCTLNEKTKGMVNSAFLNSMKEDSVLINVARGPIVDSNALAQALQEGKIFAAGLDVIDGEPNISAEHPLVKEPRCVVLPHIGSADRESRSQMAMLCAKNVLAGVEGREMPAELMLGS</sequence>
<organism evidence="1 2">
    <name type="scientific">Naganishia adeliensis</name>
    <dbReference type="NCBI Taxonomy" id="92952"/>
    <lineage>
        <taxon>Eukaryota</taxon>
        <taxon>Fungi</taxon>
        <taxon>Dikarya</taxon>
        <taxon>Basidiomycota</taxon>
        <taxon>Agaricomycotina</taxon>
        <taxon>Tremellomycetes</taxon>
        <taxon>Filobasidiales</taxon>
        <taxon>Filobasidiaceae</taxon>
        <taxon>Naganishia</taxon>
    </lineage>
</organism>
<gene>
    <name evidence="1" type="ORF">QFC20_005740</name>
</gene>
<comment type="caution">
    <text evidence="1">The sequence shown here is derived from an EMBL/GenBank/DDBJ whole genome shotgun (WGS) entry which is preliminary data.</text>
</comment>
<evidence type="ECO:0000313" key="2">
    <source>
        <dbReference type="Proteomes" id="UP001230649"/>
    </source>
</evidence>
<reference evidence="1" key="1">
    <citation type="submission" date="2023-04" db="EMBL/GenBank/DDBJ databases">
        <title>Draft Genome sequencing of Naganishia species isolated from polar environments using Oxford Nanopore Technology.</title>
        <authorList>
            <person name="Leo P."/>
            <person name="Venkateswaran K."/>
        </authorList>
    </citation>
    <scope>NUCLEOTIDE SEQUENCE</scope>
    <source>
        <strain evidence="1">MNA-CCFEE 5262</strain>
    </source>
</reference>
<dbReference type="Proteomes" id="UP001230649">
    <property type="component" value="Unassembled WGS sequence"/>
</dbReference>
<keyword evidence="2" id="KW-1185">Reference proteome</keyword>
<evidence type="ECO:0000313" key="1">
    <source>
        <dbReference type="EMBL" id="KAJ9099387.1"/>
    </source>
</evidence>
<dbReference type="EMBL" id="JASBWS010000084">
    <property type="protein sequence ID" value="KAJ9099387.1"/>
    <property type="molecule type" value="Genomic_DNA"/>
</dbReference>
<proteinExistence type="predicted"/>